<keyword evidence="2" id="KW-1185">Reference proteome</keyword>
<evidence type="ECO:0000313" key="1">
    <source>
        <dbReference type="EMBL" id="SMO53962.1"/>
    </source>
</evidence>
<accession>A0A521C3D9</accession>
<reference evidence="1 2" key="1">
    <citation type="submission" date="2017-05" db="EMBL/GenBank/DDBJ databases">
        <authorList>
            <person name="Varghese N."/>
            <person name="Submissions S."/>
        </authorList>
    </citation>
    <scope>NUCLEOTIDE SEQUENCE [LARGE SCALE GENOMIC DNA]</scope>
    <source>
        <strain evidence="1 2">DSM 21342</strain>
    </source>
</reference>
<protein>
    <submittedName>
        <fullName evidence="1">Uncharacterized protein</fullName>
    </submittedName>
</protein>
<dbReference type="RefSeq" id="WP_142602511.1">
    <property type="nucleotide sequence ID" value="NZ_FXSZ01000003.1"/>
</dbReference>
<sequence length="945" mass="106734">MAIPLRRKSFFNRNFLKSSCAIIFILLGPLFSIAQSAEKPHLFFAQKKATVTSGAITQLKLVVKNPNSQNVDVRLSLKSPEKFQQIMKVPNLVSIAAGDSIVVPVEIYVPKRLKAKQPYEIRALAEVQGHDKETLEAICKIEINEDLRLFINAVNPDVYMYSVHDTTKLGLHITNAGNIDRRIQLRSDNFLISNYQAASWVLDLKSFSDTTIYIKGKFTTQFQNQNSGNIFIQVKDANSNFQIINTVFFIVHYISSIKSYAPSFYSNSAPTNSVGFYNKNVTSPYSFQQLQAKGDFQAKGLGLSTAYNLDFSYFPQFQNIILQNSNLRFTSKKMSLLIGSFYHNDELALNGRGIQTNFSIKRNKKLELGYVNNAYNLLNSFDDPYFRSSNTLFAKYSFNTDSKKEEISTSLFQQWDPQNKVNKTLSVTESTIKLSAKQTLELAAAESLETTAGYVTNAEQKIGYAGKANYQASFEKFNISSNNYISNPYYAGLQRGTLNLSENIVYTGFKGLAIWSGYNKTRFCPSYLGQNYQLFNFNFNSDKIEAGITKQLGNSFNASLSPFILRQLSITEINRSSFVAKRAQVNLNYTISPIQSVFITADIGSGQSTLNGLKKLNSWTLNANYTFKNFSVYAFIQQGPYYMSDMAFASDSTTSIRRYTINPQYSGYFFKGNLQLRMADNISYDNNYKRWMNNVSANFECKLPASFSLKGEYYKTYVPGVISGNSQINLGVVKSFNNNKGIEKNANLELFFFKDENGNLQKDANEQPAQNLLVRINDVIFTTDNNGKVLYRKVPANTYLISLLNASEWYMPEQRVTVSKNSKLTFSLYKNGTIKGKLQLTQVKNAENGQSNLSEISVIAESENGKVFTALASNTGEFMLYVPENKYTLRVDANTVPENYEIETPPQLIKVLRNQLPPVVFDLSIKERKVKIKKFQSSVSASKKK</sequence>
<dbReference type="AlphaFoldDB" id="A0A521C3D9"/>
<dbReference type="SUPFAM" id="SSF117074">
    <property type="entry name" value="Hypothetical protein PA1324"/>
    <property type="match status" value="1"/>
</dbReference>
<proteinExistence type="predicted"/>
<dbReference type="Proteomes" id="UP000315971">
    <property type="component" value="Unassembled WGS sequence"/>
</dbReference>
<dbReference type="OrthoDB" id="908824at2"/>
<gene>
    <name evidence="1" type="ORF">SAMN06265350_103184</name>
</gene>
<dbReference type="EMBL" id="FXSZ01000003">
    <property type="protein sequence ID" value="SMO53962.1"/>
    <property type="molecule type" value="Genomic_DNA"/>
</dbReference>
<organism evidence="1 2">
    <name type="scientific">Solitalea koreensis</name>
    <dbReference type="NCBI Taxonomy" id="543615"/>
    <lineage>
        <taxon>Bacteria</taxon>
        <taxon>Pseudomonadati</taxon>
        <taxon>Bacteroidota</taxon>
        <taxon>Sphingobacteriia</taxon>
        <taxon>Sphingobacteriales</taxon>
        <taxon>Sphingobacteriaceae</taxon>
        <taxon>Solitalea</taxon>
    </lineage>
</organism>
<name>A0A521C3D9_9SPHI</name>
<evidence type="ECO:0000313" key="2">
    <source>
        <dbReference type="Proteomes" id="UP000315971"/>
    </source>
</evidence>